<proteinExistence type="predicted"/>
<name>A0A0E9SYJ0_ANGAN</name>
<evidence type="ECO:0000313" key="1">
    <source>
        <dbReference type="EMBL" id="JAH46312.1"/>
    </source>
</evidence>
<protein>
    <submittedName>
        <fullName evidence="1">Uncharacterized protein</fullName>
    </submittedName>
</protein>
<dbReference type="EMBL" id="GBXM01062265">
    <property type="protein sequence ID" value="JAH46312.1"/>
    <property type="molecule type" value="Transcribed_RNA"/>
</dbReference>
<accession>A0A0E9SYJ0</accession>
<organism evidence="1">
    <name type="scientific">Anguilla anguilla</name>
    <name type="common">European freshwater eel</name>
    <name type="synonym">Muraena anguilla</name>
    <dbReference type="NCBI Taxonomy" id="7936"/>
    <lineage>
        <taxon>Eukaryota</taxon>
        <taxon>Metazoa</taxon>
        <taxon>Chordata</taxon>
        <taxon>Craniata</taxon>
        <taxon>Vertebrata</taxon>
        <taxon>Euteleostomi</taxon>
        <taxon>Actinopterygii</taxon>
        <taxon>Neopterygii</taxon>
        <taxon>Teleostei</taxon>
        <taxon>Anguilliformes</taxon>
        <taxon>Anguillidae</taxon>
        <taxon>Anguilla</taxon>
    </lineage>
</organism>
<reference evidence="1" key="1">
    <citation type="submission" date="2014-11" db="EMBL/GenBank/DDBJ databases">
        <authorList>
            <person name="Amaro Gonzalez C."/>
        </authorList>
    </citation>
    <scope>NUCLEOTIDE SEQUENCE</scope>
</reference>
<reference evidence="1" key="2">
    <citation type="journal article" date="2015" name="Fish Shellfish Immunol.">
        <title>Early steps in the European eel (Anguilla anguilla)-Vibrio vulnificus interaction in the gills: Role of the RtxA13 toxin.</title>
        <authorList>
            <person name="Callol A."/>
            <person name="Pajuelo D."/>
            <person name="Ebbesson L."/>
            <person name="Teles M."/>
            <person name="MacKenzie S."/>
            <person name="Amaro C."/>
        </authorList>
    </citation>
    <scope>NUCLEOTIDE SEQUENCE</scope>
</reference>
<dbReference type="AlphaFoldDB" id="A0A0E9SYJ0"/>
<sequence length="24" mass="2812">MQAKYYIKAWSDNMETNFGNLLSS</sequence>